<dbReference type="Gene3D" id="3.40.50.2000">
    <property type="entry name" value="Glycogen Phosphorylase B"/>
    <property type="match status" value="2"/>
</dbReference>
<dbReference type="InterPro" id="IPR010610">
    <property type="entry name" value="EryCIII-like_C"/>
</dbReference>
<dbReference type="InterPro" id="IPR050426">
    <property type="entry name" value="Glycosyltransferase_28"/>
</dbReference>
<dbReference type="FunFam" id="3.40.50.2000:FF:000100">
    <property type="entry name" value="Glycosyltransferase family 1 protein"/>
    <property type="match status" value="1"/>
</dbReference>
<feature type="region of interest" description="Disordered" evidence="2">
    <location>
        <begin position="676"/>
        <end position="711"/>
    </location>
</feature>
<proteinExistence type="predicted"/>
<dbReference type="eggNOG" id="KOG1192">
    <property type="taxonomic scope" value="Eukaryota"/>
</dbReference>
<reference evidence="6" key="1">
    <citation type="submission" date="2012-06" db="EMBL/GenBank/DDBJ databases">
        <title>The genome sequence of Coniosporium apollinis CBS 100218.</title>
        <authorList>
            <consortium name="The Broad Institute Genome Sequencing Platform"/>
            <person name="Cuomo C."/>
            <person name="Gorbushina A."/>
            <person name="Noack S."/>
            <person name="Walker B."/>
            <person name="Young S.K."/>
            <person name="Zeng Q."/>
            <person name="Gargeya S."/>
            <person name="Fitzgerald M."/>
            <person name="Haas B."/>
            <person name="Abouelleil A."/>
            <person name="Alvarado L."/>
            <person name="Arachchi H.M."/>
            <person name="Berlin A.M."/>
            <person name="Chapman S.B."/>
            <person name="Goldberg J."/>
            <person name="Griggs A."/>
            <person name="Gujja S."/>
            <person name="Hansen M."/>
            <person name="Howarth C."/>
            <person name="Imamovic A."/>
            <person name="Larimer J."/>
            <person name="McCowan C."/>
            <person name="Montmayeur A."/>
            <person name="Murphy C."/>
            <person name="Neiman D."/>
            <person name="Pearson M."/>
            <person name="Priest M."/>
            <person name="Roberts A."/>
            <person name="Saif S."/>
            <person name="Shea T."/>
            <person name="Sisk P."/>
            <person name="Sykes S."/>
            <person name="Wortman J."/>
            <person name="Nusbaum C."/>
            <person name="Birren B."/>
        </authorList>
    </citation>
    <scope>NUCLEOTIDE SEQUENCE [LARGE SCALE GENOMIC DNA]</scope>
    <source>
        <strain evidence="6">CBS 100218</strain>
    </source>
</reference>
<dbReference type="PANTHER" id="PTHR48050">
    <property type="entry name" value="STEROL 3-BETA-GLUCOSYLTRANSFERASE"/>
    <property type="match status" value="1"/>
</dbReference>
<dbReference type="Pfam" id="PF06722">
    <property type="entry name" value="EryCIII-like_C"/>
    <property type="match status" value="1"/>
</dbReference>
<evidence type="ECO:0000313" key="5">
    <source>
        <dbReference type="EMBL" id="EON64699.1"/>
    </source>
</evidence>
<protein>
    <submittedName>
        <fullName evidence="5">Uncharacterized protein</fullName>
    </submittedName>
</protein>
<dbReference type="PANTHER" id="PTHR48050:SF27">
    <property type="entry name" value="GLUCOSYLTRANSFERASE, PUTATIVE (AFU_ORTHOLOGUE AFUA_7G04880)-RELATED"/>
    <property type="match status" value="1"/>
</dbReference>
<dbReference type="GO" id="GO:0005975">
    <property type="term" value="P:carbohydrate metabolic process"/>
    <property type="evidence" value="ECO:0007669"/>
    <property type="project" value="InterPro"/>
</dbReference>
<feature type="region of interest" description="Disordered" evidence="2">
    <location>
        <begin position="607"/>
        <end position="655"/>
    </location>
</feature>
<dbReference type="FunFam" id="3.40.50.2000:FF:000009">
    <property type="entry name" value="Sterol 3-beta-glucosyltransferase UGT80A2"/>
    <property type="match status" value="1"/>
</dbReference>
<dbReference type="Pfam" id="PF03033">
    <property type="entry name" value="Glyco_transf_28"/>
    <property type="match status" value="1"/>
</dbReference>
<dbReference type="STRING" id="1168221.R7YSA9"/>
<evidence type="ECO:0000256" key="1">
    <source>
        <dbReference type="ARBA" id="ARBA00022679"/>
    </source>
</evidence>
<feature type="region of interest" description="Disordered" evidence="2">
    <location>
        <begin position="1"/>
        <end position="20"/>
    </location>
</feature>
<dbReference type="OMA" id="VWQLKQN"/>
<dbReference type="AlphaFoldDB" id="R7YSA9"/>
<evidence type="ECO:0000259" key="3">
    <source>
        <dbReference type="Pfam" id="PF03033"/>
    </source>
</evidence>
<feature type="domain" description="Erythromycin biosynthesis protein CIII-like C-terminal" evidence="4">
    <location>
        <begin position="393"/>
        <end position="493"/>
    </location>
</feature>
<keyword evidence="1" id="KW-0808">Transferase</keyword>
<keyword evidence="6" id="KW-1185">Reference proteome</keyword>
<dbReference type="RefSeq" id="XP_007780016.1">
    <property type="nucleotide sequence ID" value="XM_007781826.1"/>
</dbReference>
<dbReference type="CDD" id="cd03784">
    <property type="entry name" value="GT1_Gtf-like"/>
    <property type="match status" value="1"/>
</dbReference>
<feature type="domain" description="Glycosyltransferase family 28 N-terminal" evidence="3">
    <location>
        <begin position="85"/>
        <end position="233"/>
    </location>
</feature>
<name>R7YSA9_CONA1</name>
<evidence type="ECO:0000256" key="2">
    <source>
        <dbReference type="SAM" id="MobiDB-lite"/>
    </source>
</evidence>
<gene>
    <name evidence="5" type="ORF">W97_03932</name>
</gene>
<dbReference type="Proteomes" id="UP000016924">
    <property type="component" value="Unassembled WGS sequence"/>
</dbReference>
<evidence type="ECO:0000313" key="6">
    <source>
        <dbReference type="Proteomes" id="UP000016924"/>
    </source>
</evidence>
<dbReference type="HOGENOM" id="CLU_000537_1_1_1"/>
<accession>R7YSA9</accession>
<dbReference type="InterPro" id="IPR004276">
    <property type="entry name" value="GlycoTrans_28_N"/>
</dbReference>
<dbReference type="InterPro" id="IPR002213">
    <property type="entry name" value="UDP_glucos_trans"/>
</dbReference>
<dbReference type="GO" id="GO:0016906">
    <property type="term" value="F:sterol 3-beta-glucosyltransferase activity"/>
    <property type="evidence" value="ECO:0007669"/>
    <property type="project" value="UniProtKB-ARBA"/>
</dbReference>
<evidence type="ECO:0000259" key="4">
    <source>
        <dbReference type="Pfam" id="PF06722"/>
    </source>
</evidence>
<dbReference type="SUPFAM" id="SSF53756">
    <property type="entry name" value="UDP-Glycosyltransferase/glycogen phosphorylase"/>
    <property type="match status" value="1"/>
</dbReference>
<dbReference type="EMBL" id="JH767569">
    <property type="protein sequence ID" value="EON64699.1"/>
    <property type="molecule type" value="Genomic_DNA"/>
</dbReference>
<organism evidence="5 6">
    <name type="scientific">Coniosporium apollinis (strain CBS 100218)</name>
    <name type="common">Rock-inhabiting black yeast</name>
    <dbReference type="NCBI Taxonomy" id="1168221"/>
    <lineage>
        <taxon>Eukaryota</taxon>
        <taxon>Fungi</taxon>
        <taxon>Dikarya</taxon>
        <taxon>Ascomycota</taxon>
        <taxon>Pezizomycotina</taxon>
        <taxon>Dothideomycetes</taxon>
        <taxon>Dothideomycetes incertae sedis</taxon>
        <taxon>Coniosporium</taxon>
    </lineage>
</organism>
<dbReference type="GeneID" id="19901243"/>
<feature type="compositionally biased region" description="Polar residues" evidence="2">
    <location>
        <begin position="610"/>
        <end position="635"/>
    </location>
</feature>
<dbReference type="OrthoDB" id="5835829at2759"/>
<sequence>MADRNLLDQALDLPADDPPPYPTVAASENSVLEIADVKANGRIDIDLDSKLARTLSRLVRNASDDLPQPPPRYTVTQELQVRLNIVIQVVGSRGDVQPFIALGNELQQCGHRVRLATHDVFEEFVRKSGLEFYPIGGDPADLMAYMVKNPGLIPNMRSLRAGDIQRKRAMIAEMLEGCWSSCIQPDLLSNVPFVADAIIANPPSFAHVHCAQALGVPVHMMFTMPWSSTRAFPHPLANLKYSDTDPKIANYISYNIVDFMTWQGLGDVINKWRRNTLDLEPIPTTEGHVLAETLKIPFTYCWSPALVPKPADWQSHIDVCGFFFRDPPDYTPPPELDAFLRAGPPPVYIGFGSIVIDDPERVTAMLLEAIQATGVRAIISRGWSNLGGRDHPNVFYLGDCPHEWLFERVAAVVHHGGAGTTACGLLNGKPTTIVPFFGDQPFWGNMVAAAGAGPKPIPYKSLSSQNLAEAISFCLTPEAATAAEKISAKMRTESGVKAAVKSFHANLPLEKLQCDFLPAQPAAWTCKVGKKTVKMSKMAAWILSEHTKTDRKNLKLHHTNPIIIENARWDPVTAVSSASIGTVRDMTGATAGMFVKPYEEYQHRRVKRTVTGTSHASNASHEPSPVQSNAASRESSPVRFTDNGEGFTASGGFMEHRESDLDPQIKDALAVVSAKSPSGIDSISTGTDRSEGSSSINAPSTEDPSSSRKTGLSTAGAMAAASGKGLGKFVVSFYKGALVDIPLAATEGLRVMPRLYGEEPKDYGKVTDWKSGAAVAGRTFSHGIYEGLTDIFVLPYKGKEEEGALGVAKGIGKGLVSMTGKTGAGIVGLVAYPGLGICKSIRAAVKTTTRKGVEAAKWAEGEWMMMTEAGVYVDRDAVIAAFDTLMKENGKARSL</sequence>